<dbReference type="AlphaFoldDB" id="A0A518GLI0"/>
<feature type="compositionally biased region" description="Polar residues" evidence="1">
    <location>
        <begin position="195"/>
        <end position="205"/>
    </location>
</feature>
<protein>
    <recommendedName>
        <fullName evidence="5">Transmembrane protein</fullName>
    </recommendedName>
</protein>
<sequence length="650" mass="69732">MSKMNIKRSSPSFPHSEKTRSMHLHAGIVMLLAGLMVGFDGTSSAEAGIWPWSRKKEEVPTHKDHPQAPPPDAGSLNAGIRNLLLDAHAAHQKGDLAKALRLAQRAEKLAKASQQVVGKPNELEGTASRFVVEITRQLEEKNKSLAVPEASKSPQLAATPKTSPDAGKTNSEKATTEPAPVAASVKTNELPRETQVASTNKSGNSAVKAPAEPTHQIDADQGLRTGNLLLQSTAPVMESIASSSASSQTIVTRSQPENFPAKAEQHATDLPDWAQDVQPAQGKGERLAETSMAAEEKTAPLAENVKSLNQNSAVAHKDSSEDVPSASTSRSMDFQSEQPEQVAAKLEKVSSKPVQKDLSTAHDLPAWALAAEPVEEQEARVSVDFGTSMVDQETPADPSSKNISRSVPVPPQVQAEVVSLREVIGEAQLPGWREITPMDIHQPARMDPLLRMQVEMAAAATRDLRQRILDAPRLISSEARQLDHVADGTITLTSNSRQVTPTAISSSHEVSGSSTAGDQYAALRPEGDWASRSPLSIVAVAASTTDSTSRTAVNAQPLIEPGLTSSTANRAWASQVVVQTHEQSSREKPGFVAESTTQAESSQARLVDTAIHWMRSHPVRHRWMMAAVALSVFSLLWWYGGRQLPGSRSV</sequence>
<feature type="transmembrane region" description="Helical" evidence="2">
    <location>
        <begin position="623"/>
        <end position="640"/>
    </location>
</feature>
<dbReference type="Proteomes" id="UP000315349">
    <property type="component" value="Chromosome"/>
</dbReference>
<organism evidence="3 4">
    <name type="scientific">Planctopirus ephydatiae</name>
    <dbReference type="NCBI Taxonomy" id="2528019"/>
    <lineage>
        <taxon>Bacteria</taxon>
        <taxon>Pseudomonadati</taxon>
        <taxon>Planctomycetota</taxon>
        <taxon>Planctomycetia</taxon>
        <taxon>Planctomycetales</taxon>
        <taxon>Planctomycetaceae</taxon>
        <taxon>Planctopirus</taxon>
    </lineage>
</organism>
<feature type="compositionally biased region" description="Polar residues" evidence="1">
    <location>
        <begin position="325"/>
        <end position="339"/>
    </location>
</feature>
<keyword evidence="4" id="KW-1185">Reference proteome</keyword>
<name>A0A518GLI0_9PLAN</name>
<dbReference type="OrthoDB" id="208389at2"/>
<evidence type="ECO:0000313" key="4">
    <source>
        <dbReference type="Proteomes" id="UP000315349"/>
    </source>
</evidence>
<dbReference type="KEGG" id="peh:Spb1_13220"/>
<accession>A0A518GLI0</accession>
<feature type="compositionally biased region" description="Polar residues" evidence="1">
    <location>
        <begin position="152"/>
        <end position="169"/>
    </location>
</feature>
<proteinExistence type="predicted"/>
<keyword evidence="2" id="KW-0472">Membrane</keyword>
<dbReference type="EMBL" id="CP036299">
    <property type="protein sequence ID" value="QDV29418.1"/>
    <property type="molecule type" value="Genomic_DNA"/>
</dbReference>
<dbReference type="RefSeq" id="WP_145297224.1">
    <property type="nucleotide sequence ID" value="NZ_CP036299.1"/>
</dbReference>
<gene>
    <name evidence="3" type="ORF">Spb1_13220</name>
</gene>
<keyword evidence="2" id="KW-0812">Transmembrane</keyword>
<feature type="region of interest" description="Disordered" evidence="1">
    <location>
        <begin position="310"/>
        <end position="342"/>
    </location>
</feature>
<evidence type="ECO:0008006" key="5">
    <source>
        <dbReference type="Google" id="ProtNLM"/>
    </source>
</evidence>
<feature type="region of interest" description="Disordered" evidence="1">
    <location>
        <begin position="389"/>
        <end position="408"/>
    </location>
</feature>
<keyword evidence="2" id="KW-1133">Transmembrane helix</keyword>
<evidence type="ECO:0000313" key="3">
    <source>
        <dbReference type="EMBL" id="QDV29418.1"/>
    </source>
</evidence>
<evidence type="ECO:0000256" key="2">
    <source>
        <dbReference type="SAM" id="Phobius"/>
    </source>
</evidence>
<evidence type="ECO:0000256" key="1">
    <source>
        <dbReference type="SAM" id="MobiDB-lite"/>
    </source>
</evidence>
<reference evidence="3 4" key="1">
    <citation type="submission" date="2019-02" db="EMBL/GenBank/DDBJ databases">
        <title>Deep-cultivation of Planctomycetes and their phenomic and genomic characterization uncovers novel biology.</title>
        <authorList>
            <person name="Wiegand S."/>
            <person name="Jogler M."/>
            <person name="Boedeker C."/>
            <person name="Pinto D."/>
            <person name="Vollmers J."/>
            <person name="Rivas-Marin E."/>
            <person name="Kohn T."/>
            <person name="Peeters S.H."/>
            <person name="Heuer A."/>
            <person name="Rast P."/>
            <person name="Oberbeckmann S."/>
            <person name="Bunk B."/>
            <person name="Jeske O."/>
            <person name="Meyerdierks A."/>
            <person name="Storesund J.E."/>
            <person name="Kallscheuer N."/>
            <person name="Luecker S."/>
            <person name="Lage O.M."/>
            <person name="Pohl T."/>
            <person name="Merkel B.J."/>
            <person name="Hornburger P."/>
            <person name="Mueller R.-W."/>
            <person name="Bruemmer F."/>
            <person name="Labrenz M."/>
            <person name="Spormann A.M."/>
            <person name="Op den Camp H."/>
            <person name="Overmann J."/>
            <person name="Amann R."/>
            <person name="Jetten M.S.M."/>
            <person name="Mascher T."/>
            <person name="Medema M.H."/>
            <person name="Devos D.P."/>
            <person name="Kaster A.-K."/>
            <person name="Ovreas L."/>
            <person name="Rohde M."/>
            <person name="Galperin M.Y."/>
            <person name="Jogler C."/>
        </authorList>
    </citation>
    <scope>NUCLEOTIDE SEQUENCE [LARGE SCALE GENOMIC DNA]</scope>
    <source>
        <strain evidence="3 4">Spb1</strain>
    </source>
</reference>
<feature type="region of interest" description="Disordered" evidence="1">
    <location>
        <begin position="143"/>
        <end position="210"/>
    </location>
</feature>